<dbReference type="SMART" id="SM00389">
    <property type="entry name" value="HOX"/>
    <property type="match status" value="1"/>
</dbReference>
<dbReference type="InterPro" id="IPR009057">
    <property type="entry name" value="Homeodomain-like_sf"/>
</dbReference>
<evidence type="ECO:0008006" key="17">
    <source>
        <dbReference type="Google" id="ProtNLM"/>
    </source>
</evidence>
<dbReference type="Proteomes" id="UP001258017">
    <property type="component" value="Unassembled WGS sequence"/>
</dbReference>
<dbReference type="GO" id="GO:0005634">
    <property type="term" value="C:nucleus"/>
    <property type="evidence" value="ECO:0007669"/>
    <property type="project" value="UniProtKB-SubCell"/>
</dbReference>
<feature type="compositionally biased region" description="Low complexity" evidence="12">
    <location>
        <begin position="33"/>
        <end position="109"/>
    </location>
</feature>
<dbReference type="InterPro" id="IPR001356">
    <property type="entry name" value="HD"/>
</dbReference>
<evidence type="ECO:0000313" key="15">
    <source>
        <dbReference type="EMBL" id="KAK2582535.1"/>
    </source>
</evidence>
<dbReference type="PANTHER" id="PTHR45636:SF50">
    <property type="entry name" value="EYEGONE, ISOFORM A-RELATED"/>
    <property type="match status" value="1"/>
</dbReference>
<dbReference type="PANTHER" id="PTHR45636">
    <property type="entry name" value="PAIRED BOX PROTEIN PAX-6-RELATED-RELATED"/>
    <property type="match status" value="1"/>
</dbReference>
<keyword evidence="6 10" id="KW-0238">DNA-binding</keyword>
<evidence type="ECO:0000256" key="10">
    <source>
        <dbReference type="PROSITE-ProRule" id="PRU00108"/>
    </source>
</evidence>
<evidence type="ECO:0000256" key="3">
    <source>
        <dbReference type="ARBA" id="ARBA00022473"/>
    </source>
</evidence>
<dbReference type="GO" id="GO:0000981">
    <property type="term" value="F:DNA-binding transcription factor activity, RNA polymerase II-specific"/>
    <property type="evidence" value="ECO:0007669"/>
    <property type="project" value="InterPro"/>
</dbReference>
<dbReference type="InterPro" id="IPR001523">
    <property type="entry name" value="Paired_dom"/>
</dbReference>
<dbReference type="Gene3D" id="1.10.10.60">
    <property type="entry name" value="Homeodomain-like"/>
    <property type="match status" value="1"/>
</dbReference>
<evidence type="ECO:0000256" key="4">
    <source>
        <dbReference type="ARBA" id="ARBA00022724"/>
    </source>
</evidence>
<keyword evidence="7 10" id="KW-0371">Homeobox</keyword>
<evidence type="ECO:0000256" key="11">
    <source>
        <dbReference type="RuleBase" id="RU000682"/>
    </source>
</evidence>
<dbReference type="GO" id="GO:0009791">
    <property type="term" value="P:post-embryonic development"/>
    <property type="evidence" value="ECO:0007669"/>
    <property type="project" value="UniProtKB-ARBA"/>
</dbReference>
<dbReference type="AlphaFoldDB" id="A0AAD9RN26"/>
<feature type="region of interest" description="Disordered" evidence="12">
    <location>
        <begin position="437"/>
        <end position="460"/>
    </location>
</feature>
<evidence type="ECO:0000256" key="12">
    <source>
        <dbReference type="SAM" id="MobiDB-lite"/>
    </source>
</evidence>
<organism evidence="15 16">
    <name type="scientific">Odynerus spinipes</name>
    <dbReference type="NCBI Taxonomy" id="1348599"/>
    <lineage>
        <taxon>Eukaryota</taxon>
        <taxon>Metazoa</taxon>
        <taxon>Ecdysozoa</taxon>
        <taxon>Arthropoda</taxon>
        <taxon>Hexapoda</taxon>
        <taxon>Insecta</taxon>
        <taxon>Pterygota</taxon>
        <taxon>Neoptera</taxon>
        <taxon>Endopterygota</taxon>
        <taxon>Hymenoptera</taxon>
        <taxon>Apocrita</taxon>
        <taxon>Aculeata</taxon>
        <taxon>Vespoidea</taxon>
        <taxon>Vespidae</taxon>
        <taxon>Eumeninae</taxon>
        <taxon>Odynerus</taxon>
    </lineage>
</organism>
<keyword evidence="4" id="KW-0563">Paired box</keyword>
<keyword evidence="8" id="KW-0804">Transcription</keyword>
<evidence type="ECO:0000256" key="2">
    <source>
        <dbReference type="ARBA" id="ARBA00005733"/>
    </source>
</evidence>
<dbReference type="CDD" id="cd00086">
    <property type="entry name" value="homeodomain"/>
    <property type="match status" value="1"/>
</dbReference>
<dbReference type="InterPro" id="IPR017970">
    <property type="entry name" value="Homeobox_CS"/>
</dbReference>
<name>A0AAD9RN26_9HYME</name>
<evidence type="ECO:0000256" key="7">
    <source>
        <dbReference type="ARBA" id="ARBA00023155"/>
    </source>
</evidence>
<gene>
    <name evidence="15" type="ORF">KPH14_004828</name>
</gene>
<dbReference type="FunFam" id="1.10.10.60:FF:000307">
    <property type="entry name" value="Eyegone, isoform A"/>
    <property type="match status" value="1"/>
</dbReference>
<feature type="compositionally biased region" description="Pro residues" evidence="12">
    <location>
        <begin position="519"/>
        <end position="533"/>
    </location>
</feature>
<protein>
    <recommendedName>
        <fullName evidence="17">Paired box protein Pax-6</fullName>
    </recommendedName>
</protein>
<dbReference type="SMART" id="SM00351">
    <property type="entry name" value="PAX"/>
    <property type="match status" value="1"/>
</dbReference>
<dbReference type="PROSITE" id="PS51057">
    <property type="entry name" value="PAIRED_2"/>
    <property type="match status" value="1"/>
</dbReference>
<dbReference type="PROSITE" id="PS00027">
    <property type="entry name" value="HOMEOBOX_1"/>
    <property type="match status" value="1"/>
</dbReference>
<evidence type="ECO:0000256" key="8">
    <source>
        <dbReference type="ARBA" id="ARBA00023163"/>
    </source>
</evidence>
<dbReference type="InterPro" id="IPR043565">
    <property type="entry name" value="PAX_fam"/>
</dbReference>
<comment type="caution">
    <text evidence="15">The sequence shown here is derived from an EMBL/GenBank/DDBJ whole genome shotgun (WGS) entry which is preliminary data.</text>
</comment>
<reference evidence="15" key="2">
    <citation type="journal article" date="2023" name="Commun. Biol.">
        <title>Intrasexual cuticular hydrocarbon dimorphism in a wasp sheds light on hydrocarbon biosynthesis genes in Hymenoptera.</title>
        <authorList>
            <person name="Moris V.C."/>
            <person name="Podsiadlowski L."/>
            <person name="Martin S."/>
            <person name="Oeyen J.P."/>
            <person name="Donath A."/>
            <person name="Petersen M."/>
            <person name="Wilbrandt J."/>
            <person name="Misof B."/>
            <person name="Liedtke D."/>
            <person name="Thamm M."/>
            <person name="Scheiner R."/>
            <person name="Schmitt T."/>
            <person name="Niehuis O."/>
        </authorList>
    </citation>
    <scope>NUCLEOTIDE SEQUENCE</scope>
    <source>
        <strain evidence="15">GBR_01_08_01A</strain>
    </source>
</reference>
<sequence>MMIGGGVASPPGTAKSVAAIDGEMVQVEGIGSGSVSGSASGSGSPATASTRLPNSSNANPGNNNDSNTNASGNASNAGNAGNPNGNNNNNNNHANDNGQSGGDVSSNNNNNEGHAVLNCSGAGSAASDKFCCHDEDVPVSTTVARPWEPPSPTFSQTRSHLLQVHPTHHHQHPSAHHHQQMTVPPASLIDGVSLQSCTAGPFASGNGGGASRQRLLELSHGLGALRHYNDLANHVLSLNQQGAVVTKLLGTLRPPGLIGGSKPKVATPAVVAKIEQYKRENPTIFAWEIRERLISEGVCSNATAPSVSSINRILRNRAAERAAAEFARAAGYGLYAAGPHPYFNSAAAAAAAAHQHPTTSHHLPGGWPTPGAAGHPWMLPPLASGISGAASALLLPPSLSPGAAAAAAAAASASAAGTADHALHAADAIARGYLQDGDGDDGSLDGSEQPKFRRNRTTFSPEQLEELEKEFERSHYPCVSTRERLASKTSLSEARVQVWFSNRRAKWRRHQRMNLLKRSPPPPPPPPPPPQPRPHSASGMEIGRTSGCSIAGMGGESSAFRAVVTTSSASSRESNERIARIESAISKQQQQPQHQVEKKPSAFRMISQLVGEDTRSNLSRAASPNYESQRSSGHGPGGPGSGQRMDYETVEDEDEDEEIDVQDSDQDVPSSPPVAWRDHWTDQQPLELTKHDR</sequence>
<evidence type="ECO:0000256" key="5">
    <source>
        <dbReference type="ARBA" id="ARBA00023015"/>
    </source>
</evidence>
<feature type="compositionally biased region" description="Polar residues" evidence="12">
    <location>
        <begin position="616"/>
        <end position="627"/>
    </location>
</feature>
<reference evidence="15" key="1">
    <citation type="submission" date="2021-08" db="EMBL/GenBank/DDBJ databases">
        <authorList>
            <person name="Misof B."/>
            <person name="Oliver O."/>
            <person name="Podsiadlowski L."/>
            <person name="Donath A."/>
            <person name="Peters R."/>
            <person name="Mayer C."/>
            <person name="Rust J."/>
            <person name="Gunkel S."/>
            <person name="Lesny P."/>
            <person name="Martin S."/>
            <person name="Oeyen J.P."/>
            <person name="Petersen M."/>
            <person name="Panagiotis P."/>
            <person name="Wilbrandt J."/>
            <person name="Tanja T."/>
        </authorList>
    </citation>
    <scope>NUCLEOTIDE SEQUENCE</scope>
    <source>
        <strain evidence="15">GBR_01_08_01A</strain>
        <tissue evidence="15">Thorax + abdomen</tissue>
    </source>
</reference>
<evidence type="ECO:0000256" key="6">
    <source>
        <dbReference type="ARBA" id="ARBA00023125"/>
    </source>
</evidence>
<feature type="region of interest" description="Disordered" evidence="12">
    <location>
        <begin position="515"/>
        <end position="553"/>
    </location>
</feature>
<feature type="domain" description="Paired" evidence="14">
    <location>
        <begin position="191"/>
        <end position="317"/>
    </location>
</feature>
<dbReference type="Gene3D" id="1.10.10.10">
    <property type="entry name" value="Winged helix-like DNA-binding domain superfamily/Winged helix DNA-binding domain"/>
    <property type="match status" value="1"/>
</dbReference>
<feature type="compositionally biased region" description="Acidic residues" evidence="12">
    <location>
        <begin position="648"/>
        <end position="666"/>
    </location>
</feature>
<dbReference type="Pfam" id="PF00292">
    <property type="entry name" value="PAX"/>
    <property type="match status" value="1"/>
</dbReference>
<dbReference type="EMBL" id="JAIFRP010000031">
    <property type="protein sequence ID" value="KAK2582535.1"/>
    <property type="molecule type" value="Genomic_DNA"/>
</dbReference>
<dbReference type="SUPFAM" id="SSF46689">
    <property type="entry name" value="Homeodomain-like"/>
    <property type="match status" value="2"/>
</dbReference>
<comment type="subcellular location">
    <subcellularLocation>
        <location evidence="1 10 11">Nucleus</location>
    </subcellularLocation>
</comment>
<keyword evidence="9 10" id="KW-0539">Nucleus</keyword>
<feature type="DNA-binding region" description="Homeobox" evidence="10">
    <location>
        <begin position="452"/>
        <end position="511"/>
    </location>
</feature>
<evidence type="ECO:0000259" key="14">
    <source>
        <dbReference type="PROSITE" id="PS51057"/>
    </source>
</evidence>
<feature type="domain" description="Homeobox" evidence="13">
    <location>
        <begin position="450"/>
        <end position="510"/>
    </location>
</feature>
<evidence type="ECO:0000256" key="1">
    <source>
        <dbReference type="ARBA" id="ARBA00004123"/>
    </source>
</evidence>
<dbReference type="FunFam" id="1.10.10.10:FF:000003">
    <property type="entry name" value="Paired box protein Pax-6"/>
    <property type="match status" value="1"/>
</dbReference>
<comment type="similarity">
    <text evidence="2">Belongs to the paired homeobox family.</text>
</comment>
<evidence type="ECO:0000259" key="13">
    <source>
        <dbReference type="PROSITE" id="PS50071"/>
    </source>
</evidence>
<keyword evidence="16" id="KW-1185">Reference proteome</keyword>
<feature type="region of interest" description="Disordered" evidence="12">
    <location>
        <begin position="566"/>
        <end position="693"/>
    </location>
</feature>
<dbReference type="PROSITE" id="PS50071">
    <property type="entry name" value="HOMEOBOX_2"/>
    <property type="match status" value="1"/>
</dbReference>
<dbReference type="Pfam" id="PF00046">
    <property type="entry name" value="Homeodomain"/>
    <property type="match status" value="1"/>
</dbReference>
<dbReference type="InterPro" id="IPR036388">
    <property type="entry name" value="WH-like_DNA-bd_sf"/>
</dbReference>
<proteinExistence type="inferred from homology"/>
<feature type="region of interest" description="Disordered" evidence="12">
    <location>
        <begin position="30"/>
        <end position="109"/>
    </location>
</feature>
<accession>A0AAD9RN26</accession>
<dbReference type="GO" id="GO:0000978">
    <property type="term" value="F:RNA polymerase II cis-regulatory region sequence-specific DNA binding"/>
    <property type="evidence" value="ECO:0007669"/>
    <property type="project" value="TreeGrafter"/>
</dbReference>
<evidence type="ECO:0000313" key="16">
    <source>
        <dbReference type="Proteomes" id="UP001258017"/>
    </source>
</evidence>
<keyword evidence="3" id="KW-0217">Developmental protein</keyword>
<keyword evidence="5" id="KW-0805">Transcription regulation</keyword>
<evidence type="ECO:0000256" key="9">
    <source>
        <dbReference type="ARBA" id="ARBA00023242"/>
    </source>
</evidence>